<dbReference type="Gene3D" id="2.60.34.10">
    <property type="entry name" value="Substrate Binding Domain Of DNAk, Chain A, domain 1"/>
    <property type="match status" value="1"/>
</dbReference>
<evidence type="ECO:0000256" key="1">
    <source>
        <dbReference type="ARBA" id="ARBA00007381"/>
    </source>
</evidence>
<proteinExistence type="inferred from homology"/>
<dbReference type="FunFam" id="3.30.30.30:FF:000003">
    <property type="entry name" value="Heat shock protein 9"/>
    <property type="match status" value="1"/>
</dbReference>
<dbReference type="GO" id="GO:0005524">
    <property type="term" value="F:ATP binding"/>
    <property type="evidence" value="ECO:0007669"/>
    <property type="project" value="UniProtKB-KW"/>
</dbReference>
<dbReference type="FunFam" id="3.90.640.10:FF:000003">
    <property type="entry name" value="Molecular chaperone DnaK"/>
    <property type="match status" value="1"/>
</dbReference>
<gene>
    <name evidence="4" type="ORF">NE237_018316</name>
</gene>
<dbReference type="SUPFAM" id="SSF100920">
    <property type="entry name" value="Heat shock protein 70kD (HSP70), peptide-binding domain"/>
    <property type="match status" value="1"/>
</dbReference>
<comment type="caution">
    <text evidence="4">The sequence shown here is derived from an EMBL/GenBank/DDBJ whole genome shotgun (WGS) entry which is preliminary data.</text>
</comment>
<accession>A0A9Q0K9Q0</accession>
<sequence>MSSSLAFHFMAISRFLRSEVAEVVENSEGSRTTPSVVAFSQNGELLVGTPAKHQAVKNPTNIVFGTKRLTGRRFDDPETQKEMKMVPYKIVEAANGDVWVEANGQQYLASQIGAFVKATNGDTFLGGNDFDNALSEFLVGEFRRTEGIDLAEDKLALQRIREAAEKAKIQLSLTSEIEIILPFITVDGYGGKHLNITLTRSKFESLVNHYIEKTIDHCKSCLNDAGISQMDVDEGGILCGDFKDLLLLDVTPLTLGMETCGVFTPLIKRNTTIPTDERLVLSTIYDNHTQMDVQLYQGECEMAWDNKYLGGFKISGIPRAPRGVPQIHLKFEIDPNGIVTFSVKE</sequence>
<dbReference type="Gene3D" id="3.90.640.10">
    <property type="entry name" value="Actin, Chain A, domain 4"/>
    <property type="match status" value="1"/>
</dbReference>
<dbReference type="GO" id="GO:0140662">
    <property type="term" value="F:ATP-dependent protein folding chaperone"/>
    <property type="evidence" value="ECO:0007669"/>
    <property type="project" value="InterPro"/>
</dbReference>
<dbReference type="FunFam" id="3.30.420.40:FF:000028">
    <property type="entry name" value="heat shock 70 kDa protein-like"/>
    <property type="match status" value="1"/>
</dbReference>
<dbReference type="AlphaFoldDB" id="A0A9Q0K9Q0"/>
<evidence type="ECO:0000313" key="5">
    <source>
        <dbReference type="Proteomes" id="UP001141806"/>
    </source>
</evidence>
<protein>
    <submittedName>
        <fullName evidence="4">Uncharacterized protein</fullName>
    </submittedName>
</protein>
<reference evidence="4" key="1">
    <citation type="journal article" date="2023" name="Plant J.">
        <title>The genome of the king protea, Protea cynaroides.</title>
        <authorList>
            <person name="Chang J."/>
            <person name="Duong T.A."/>
            <person name="Schoeman C."/>
            <person name="Ma X."/>
            <person name="Roodt D."/>
            <person name="Barker N."/>
            <person name="Li Z."/>
            <person name="Van de Peer Y."/>
            <person name="Mizrachi E."/>
        </authorList>
    </citation>
    <scope>NUCLEOTIDE SEQUENCE</scope>
    <source>
        <tissue evidence="4">Young leaves</tissue>
    </source>
</reference>
<dbReference type="InterPro" id="IPR029047">
    <property type="entry name" value="HSP70_peptide-bd_sf"/>
</dbReference>
<comment type="similarity">
    <text evidence="1">Belongs to the heat shock protein 70 family.</text>
</comment>
<dbReference type="OrthoDB" id="2401965at2759"/>
<name>A0A9Q0K9Q0_9MAGN</name>
<keyword evidence="3" id="KW-0067">ATP-binding</keyword>
<dbReference type="Gene3D" id="3.30.420.40">
    <property type="match status" value="2"/>
</dbReference>
<dbReference type="Gene3D" id="3.30.30.30">
    <property type="match status" value="1"/>
</dbReference>
<dbReference type="InterPro" id="IPR013126">
    <property type="entry name" value="Hsp_70_fam"/>
</dbReference>
<organism evidence="4 5">
    <name type="scientific">Protea cynaroides</name>
    <dbReference type="NCBI Taxonomy" id="273540"/>
    <lineage>
        <taxon>Eukaryota</taxon>
        <taxon>Viridiplantae</taxon>
        <taxon>Streptophyta</taxon>
        <taxon>Embryophyta</taxon>
        <taxon>Tracheophyta</taxon>
        <taxon>Spermatophyta</taxon>
        <taxon>Magnoliopsida</taxon>
        <taxon>Proteales</taxon>
        <taxon>Proteaceae</taxon>
        <taxon>Protea</taxon>
    </lineage>
</organism>
<dbReference type="PANTHER" id="PTHR19375">
    <property type="entry name" value="HEAT SHOCK PROTEIN 70KDA"/>
    <property type="match status" value="1"/>
</dbReference>
<evidence type="ECO:0000256" key="2">
    <source>
        <dbReference type="ARBA" id="ARBA00022741"/>
    </source>
</evidence>
<dbReference type="PRINTS" id="PR00301">
    <property type="entry name" value="HEATSHOCK70"/>
</dbReference>
<dbReference type="SUPFAM" id="SSF53067">
    <property type="entry name" value="Actin-like ATPase domain"/>
    <property type="match status" value="2"/>
</dbReference>
<keyword evidence="2" id="KW-0547">Nucleotide-binding</keyword>
<dbReference type="Pfam" id="PF00012">
    <property type="entry name" value="HSP70"/>
    <property type="match status" value="2"/>
</dbReference>
<dbReference type="Proteomes" id="UP001141806">
    <property type="component" value="Unassembled WGS sequence"/>
</dbReference>
<dbReference type="EMBL" id="JAMYWD010000007">
    <property type="protein sequence ID" value="KAJ4966467.1"/>
    <property type="molecule type" value="Genomic_DNA"/>
</dbReference>
<evidence type="ECO:0000313" key="4">
    <source>
        <dbReference type="EMBL" id="KAJ4966467.1"/>
    </source>
</evidence>
<keyword evidence="5" id="KW-1185">Reference proteome</keyword>
<evidence type="ECO:0000256" key="3">
    <source>
        <dbReference type="ARBA" id="ARBA00022840"/>
    </source>
</evidence>
<dbReference type="InterPro" id="IPR043129">
    <property type="entry name" value="ATPase_NBD"/>
</dbReference>